<comment type="cofactor">
    <cofactor evidence="1">
        <name>Ca(2+)</name>
        <dbReference type="ChEBI" id="CHEBI:29108"/>
    </cofactor>
</comment>
<reference evidence="13" key="1">
    <citation type="submission" date="2018-05" db="EMBL/GenBank/DDBJ databases">
        <authorList>
            <person name="Lanie J.A."/>
            <person name="Ng W.-L."/>
            <person name="Kazmierczak K.M."/>
            <person name="Andrzejewski T.M."/>
            <person name="Davidsen T.M."/>
            <person name="Wayne K.J."/>
            <person name="Tettelin H."/>
            <person name="Glass J.I."/>
            <person name="Rusch D."/>
            <person name="Podicherti R."/>
            <person name="Tsui H.-C.T."/>
            <person name="Winkler M.E."/>
        </authorList>
    </citation>
    <scope>NUCLEOTIDE SEQUENCE</scope>
</reference>
<dbReference type="Pfam" id="PF13442">
    <property type="entry name" value="Cytochrome_CBB3"/>
    <property type="match status" value="1"/>
</dbReference>
<dbReference type="NCBIfam" id="TIGR03075">
    <property type="entry name" value="PQQ_enz_alc_DH"/>
    <property type="match status" value="1"/>
</dbReference>
<dbReference type="InterPro" id="IPR018391">
    <property type="entry name" value="PQQ_b-propeller_rpt"/>
</dbReference>
<evidence type="ECO:0000256" key="4">
    <source>
        <dbReference type="ARBA" id="ARBA00022617"/>
    </source>
</evidence>
<organism evidence="13">
    <name type="scientific">marine metagenome</name>
    <dbReference type="NCBI Taxonomy" id="408172"/>
    <lineage>
        <taxon>unclassified sequences</taxon>
        <taxon>metagenomes</taxon>
        <taxon>ecological metagenomes</taxon>
    </lineage>
</organism>
<dbReference type="PROSITE" id="PS51007">
    <property type="entry name" value="CYTC"/>
    <property type="match status" value="1"/>
</dbReference>
<dbReference type="SUPFAM" id="SSF46626">
    <property type="entry name" value="Cytochrome c"/>
    <property type="match status" value="1"/>
</dbReference>
<dbReference type="PROSITE" id="PS00364">
    <property type="entry name" value="BACTERIAL_PQQ_2"/>
    <property type="match status" value="1"/>
</dbReference>
<dbReference type="SUPFAM" id="SSF50998">
    <property type="entry name" value="Quinoprotein alcohol dehydrogenase-like"/>
    <property type="match status" value="1"/>
</dbReference>
<evidence type="ECO:0000256" key="6">
    <source>
        <dbReference type="ARBA" id="ARBA00022729"/>
    </source>
</evidence>
<evidence type="ECO:0000256" key="3">
    <source>
        <dbReference type="ARBA" id="ARBA00008156"/>
    </source>
</evidence>
<dbReference type="EMBL" id="UINC01003082">
    <property type="protein sequence ID" value="SVA03198.1"/>
    <property type="molecule type" value="Genomic_DNA"/>
</dbReference>
<dbReference type="InterPro" id="IPR001479">
    <property type="entry name" value="Quinoprotein_DH_CS"/>
</dbReference>
<dbReference type="InterPro" id="IPR017512">
    <property type="entry name" value="PQQ_MeOH/EtOH_DH"/>
</dbReference>
<sequence length="700" mass="77701">VSDLLKNLIACSSFFLIGQTLALEFDVSTDRIIEANENSNEWLTHGRTYSEQRHSSLNQINSENIKNLNIEWFYDLDSSRGHEATPLVIDGIMFTTGAWSVVYANDAVTGELKWKYDPRVPRDKANYLCCDAVNRGVAAWEGKLYIGTLDGRLIALDAENGTVIWETMTVDDLKAYSITGAPRIIKGKVIIGNGGAEYGVRGYVSAYDVNSGEMIWRFYTVPGNPEDGFENDAMKMAAETWKGSEWWKYGGGGTVWDSMAYDPELDLLYIGTGNGSPWNYKIRSPEGGDNLFVSSIVALKPDSGEYVWHYQTTPGDNWDYTATQHIILADITIDGETRKVLMQAPKNGFFYVIDRTNGEFLSAENYVKVTWASGVDSETGRPLKTDLGDYETSFKLVFPGALGGHNWMPMSYSPETGLVYIPAQELYMPFVKDDNYKYDETGWNLGVDMTAIAPPKNLLQLSLLVRSVRGRLSAWDPVAQKEVWKQYLTLPWNGGILSTSGNLVFQGTSDGELVAYDAKTGERKWSKDLQTGIVAAPITYNINGKQYVTVVAGYGGVFAIQAGLPPKYSGGPINARIVTFSLDGDIQLPERPTNINMPKPPPPIEDQASIARGEDLFHWECHMCHGAGAMGGGVIADLRYMTEETHEKFMEITLGGLYTEKGMVGFARRLSEQDAEDIHAYLIQRANETYLLETINSALK</sequence>
<dbReference type="SMART" id="SM00564">
    <property type="entry name" value="PQQ"/>
    <property type="match status" value="5"/>
</dbReference>
<dbReference type="GO" id="GO:0030288">
    <property type="term" value="C:outer membrane-bounded periplasmic space"/>
    <property type="evidence" value="ECO:0007669"/>
    <property type="project" value="InterPro"/>
</dbReference>
<keyword evidence="11" id="KW-1015">Disulfide bond</keyword>
<proteinExistence type="inferred from homology"/>
<keyword evidence="4" id="KW-0349">Heme</keyword>
<evidence type="ECO:0000256" key="1">
    <source>
        <dbReference type="ARBA" id="ARBA00001913"/>
    </source>
</evidence>
<evidence type="ECO:0000256" key="10">
    <source>
        <dbReference type="ARBA" id="ARBA00023004"/>
    </source>
</evidence>
<accession>A0A381SIS0</accession>
<evidence type="ECO:0000256" key="9">
    <source>
        <dbReference type="ARBA" id="ARBA00023002"/>
    </source>
</evidence>
<dbReference type="CDD" id="cd10279">
    <property type="entry name" value="PQQ_ADH_II"/>
    <property type="match status" value="1"/>
</dbReference>
<evidence type="ECO:0000259" key="12">
    <source>
        <dbReference type="PROSITE" id="PS51007"/>
    </source>
</evidence>
<dbReference type="Pfam" id="PF01011">
    <property type="entry name" value="PQQ"/>
    <property type="match status" value="2"/>
</dbReference>
<dbReference type="AlphaFoldDB" id="A0A381SIS0"/>
<keyword evidence="7" id="KW-0106">Calcium</keyword>
<dbReference type="Gene3D" id="1.10.760.10">
    <property type="entry name" value="Cytochrome c-like domain"/>
    <property type="match status" value="1"/>
</dbReference>
<keyword evidence="10" id="KW-0408">Iron</keyword>
<keyword evidence="9" id="KW-0560">Oxidoreductase</keyword>
<dbReference type="InterPro" id="IPR002372">
    <property type="entry name" value="PQQ_rpt_dom"/>
</dbReference>
<evidence type="ECO:0000256" key="5">
    <source>
        <dbReference type="ARBA" id="ARBA00022723"/>
    </source>
</evidence>
<keyword evidence="5" id="KW-0479">Metal-binding</keyword>
<evidence type="ECO:0000256" key="8">
    <source>
        <dbReference type="ARBA" id="ARBA00022891"/>
    </source>
</evidence>
<evidence type="ECO:0000256" key="11">
    <source>
        <dbReference type="ARBA" id="ARBA00023157"/>
    </source>
</evidence>
<dbReference type="InterPro" id="IPR011047">
    <property type="entry name" value="Quinoprotein_ADH-like_sf"/>
</dbReference>
<dbReference type="GO" id="GO:0005509">
    <property type="term" value="F:calcium ion binding"/>
    <property type="evidence" value="ECO:0007669"/>
    <property type="project" value="InterPro"/>
</dbReference>
<name>A0A381SIS0_9ZZZZ</name>
<dbReference type="GO" id="GO:0016614">
    <property type="term" value="F:oxidoreductase activity, acting on CH-OH group of donors"/>
    <property type="evidence" value="ECO:0007669"/>
    <property type="project" value="InterPro"/>
</dbReference>
<gene>
    <name evidence="13" type="ORF">METZ01_LOCUS56052</name>
</gene>
<dbReference type="Gene3D" id="2.140.10.10">
    <property type="entry name" value="Quinoprotein alcohol dehydrogenase-like superfamily"/>
    <property type="match status" value="1"/>
</dbReference>
<dbReference type="GO" id="GO:0016020">
    <property type="term" value="C:membrane"/>
    <property type="evidence" value="ECO:0007669"/>
    <property type="project" value="InterPro"/>
</dbReference>
<evidence type="ECO:0000256" key="7">
    <source>
        <dbReference type="ARBA" id="ARBA00022837"/>
    </source>
</evidence>
<dbReference type="GO" id="GO:0009055">
    <property type="term" value="F:electron transfer activity"/>
    <property type="evidence" value="ECO:0007669"/>
    <property type="project" value="InterPro"/>
</dbReference>
<comment type="cofactor">
    <cofactor evidence="2">
        <name>pyrroloquinoline quinone</name>
        <dbReference type="ChEBI" id="CHEBI:58442"/>
    </cofactor>
</comment>
<keyword evidence="6" id="KW-0732">Signal</keyword>
<evidence type="ECO:0000313" key="13">
    <source>
        <dbReference type="EMBL" id="SVA03198.1"/>
    </source>
</evidence>
<comment type="similarity">
    <text evidence="3">Belongs to the bacterial PQQ dehydrogenase family.</text>
</comment>
<feature type="non-terminal residue" evidence="13">
    <location>
        <position position="1"/>
    </location>
</feature>
<feature type="domain" description="Cytochrome c" evidence="12">
    <location>
        <begin position="608"/>
        <end position="686"/>
    </location>
</feature>
<dbReference type="InterPro" id="IPR036909">
    <property type="entry name" value="Cyt_c-like_dom_sf"/>
</dbReference>
<keyword evidence="8" id="KW-0634">PQQ</keyword>
<dbReference type="GO" id="GO:0020037">
    <property type="term" value="F:heme binding"/>
    <property type="evidence" value="ECO:0007669"/>
    <property type="project" value="InterPro"/>
</dbReference>
<evidence type="ECO:0000256" key="2">
    <source>
        <dbReference type="ARBA" id="ARBA00001931"/>
    </source>
</evidence>
<dbReference type="InterPro" id="IPR009056">
    <property type="entry name" value="Cyt_c-like_dom"/>
</dbReference>
<protein>
    <recommendedName>
        <fullName evidence="12">Cytochrome c domain-containing protein</fullName>
    </recommendedName>
</protein>
<dbReference type="PANTHER" id="PTHR32303">
    <property type="entry name" value="QUINOPROTEIN ALCOHOL DEHYDROGENASE (CYTOCHROME C)"/>
    <property type="match status" value="1"/>
</dbReference>
<dbReference type="FunFam" id="2.140.10.10:FF:000003">
    <property type="entry name" value="Methanol dehydrogenase, large subunit"/>
    <property type="match status" value="1"/>
</dbReference>